<evidence type="ECO:0000313" key="2">
    <source>
        <dbReference type="EMBL" id="CAD9656683.1"/>
    </source>
</evidence>
<dbReference type="InterPro" id="IPR011053">
    <property type="entry name" value="Single_hybrid_motif"/>
</dbReference>
<organism evidence="2">
    <name type="scientific">Eucampia antarctica</name>
    <dbReference type="NCBI Taxonomy" id="49252"/>
    <lineage>
        <taxon>Eukaryota</taxon>
        <taxon>Sar</taxon>
        <taxon>Stramenopiles</taxon>
        <taxon>Ochrophyta</taxon>
        <taxon>Bacillariophyta</taxon>
        <taxon>Mediophyceae</taxon>
        <taxon>Biddulphiophycidae</taxon>
        <taxon>Hemiaulales</taxon>
        <taxon>Hemiaulaceae</taxon>
        <taxon>Eucampia</taxon>
    </lineage>
</organism>
<dbReference type="AlphaFoldDB" id="A0A7S2VXX3"/>
<reference evidence="2" key="1">
    <citation type="submission" date="2021-01" db="EMBL/GenBank/DDBJ databases">
        <authorList>
            <person name="Corre E."/>
            <person name="Pelletier E."/>
            <person name="Niang G."/>
            <person name="Scheremetjew M."/>
            <person name="Finn R."/>
            <person name="Kale V."/>
            <person name="Holt S."/>
            <person name="Cochrane G."/>
            <person name="Meng A."/>
            <person name="Brown T."/>
            <person name="Cohen L."/>
        </authorList>
    </citation>
    <scope>NUCLEOTIDE SEQUENCE</scope>
    <source>
        <strain evidence="2">CCMP1452</strain>
    </source>
</reference>
<dbReference type="Pfam" id="PF00364">
    <property type="entry name" value="Biotin_lipoyl"/>
    <property type="match status" value="1"/>
</dbReference>
<dbReference type="Gene3D" id="2.40.50.100">
    <property type="match status" value="1"/>
</dbReference>
<dbReference type="InterPro" id="IPR000089">
    <property type="entry name" value="Biotin_lipoyl"/>
</dbReference>
<dbReference type="SUPFAM" id="SSF51230">
    <property type="entry name" value="Single hybrid motif"/>
    <property type="match status" value="1"/>
</dbReference>
<dbReference type="CDD" id="cd06849">
    <property type="entry name" value="lipoyl_domain"/>
    <property type="match status" value="1"/>
</dbReference>
<accession>A0A7S2VXX3</accession>
<protein>
    <recommendedName>
        <fullName evidence="1">Lipoyl-binding domain-containing protein</fullName>
    </recommendedName>
</protein>
<dbReference type="EMBL" id="HBHI01001080">
    <property type="protein sequence ID" value="CAD9656683.1"/>
    <property type="molecule type" value="Transcribed_RNA"/>
</dbReference>
<feature type="domain" description="Lipoyl-binding" evidence="1">
    <location>
        <begin position="109"/>
        <end position="182"/>
    </location>
</feature>
<sequence length="202" mass="22714">MASIIGVTRILSSSRLLQSRYLLRTPAVVSPAATNFNYLINAVYRFSSNKKVVGPPDVINLKQQGGEEEEEERTVTLSSEYAEEDTEDVVPPQKDFSSVDKTKFTEKIEIKVPDLGEEKAQVEKWYKKEGDFIQTNDILCDISTELFTFGMSVDDECDGIMGEIIAPVQSEPLTPGQLLCYILHEPENQQEHDTSNKEQDCT</sequence>
<proteinExistence type="predicted"/>
<gene>
    <name evidence="2" type="ORF">EANT1437_LOCUS482</name>
</gene>
<evidence type="ECO:0000259" key="1">
    <source>
        <dbReference type="Pfam" id="PF00364"/>
    </source>
</evidence>
<name>A0A7S2VXX3_9STRA</name>